<dbReference type="AlphaFoldDB" id="A0A978UZ64"/>
<name>A0A978UZ64_ZIZJJ</name>
<dbReference type="GO" id="GO:0045892">
    <property type="term" value="P:negative regulation of DNA-templated transcription"/>
    <property type="evidence" value="ECO:0007669"/>
    <property type="project" value="InterPro"/>
</dbReference>
<dbReference type="Proteomes" id="UP000813462">
    <property type="component" value="Unassembled WGS sequence"/>
</dbReference>
<evidence type="ECO:0000256" key="1">
    <source>
        <dbReference type="PROSITE-ProRule" id="PRU00339"/>
    </source>
</evidence>
<feature type="repeat" description="TPR" evidence="1">
    <location>
        <begin position="452"/>
        <end position="485"/>
    </location>
</feature>
<dbReference type="InterPro" id="IPR011990">
    <property type="entry name" value="TPR-like_helical_dom_sf"/>
</dbReference>
<feature type="repeat" description="TPR" evidence="1">
    <location>
        <begin position="301"/>
        <end position="334"/>
    </location>
</feature>
<dbReference type="PANTHER" id="PTHR44749:SF1">
    <property type="entry name" value="TETRATRICOPEPTIDE-LIKE HELICAL DOMAIN-CONTAINING PROTEIN"/>
    <property type="match status" value="1"/>
</dbReference>
<feature type="region of interest" description="Disordered" evidence="2">
    <location>
        <begin position="125"/>
        <end position="243"/>
    </location>
</feature>
<feature type="compositionally biased region" description="Basic and acidic residues" evidence="2">
    <location>
        <begin position="125"/>
        <end position="135"/>
    </location>
</feature>
<feature type="repeat" description="TPR" evidence="1">
    <location>
        <begin position="369"/>
        <end position="402"/>
    </location>
</feature>
<proteinExistence type="predicted"/>
<accession>A0A978UZ64</accession>
<dbReference type="SUPFAM" id="SSF48452">
    <property type="entry name" value="TPR-like"/>
    <property type="match status" value="2"/>
</dbReference>
<comment type="caution">
    <text evidence="3">The sequence shown here is derived from an EMBL/GenBank/DDBJ whole genome shotgun (WGS) entry which is preliminary data.</text>
</comment>
<dbReference type="PROSITE" id="PS50005">
    <property type="entry name" value="TPR"/>
    <property type="match status" value="5"/>
</dbReference>
<organism evidence="3 4">
    <name type="scientific">Ziziphus jujuba var. spinosa</name>
    <dbReference type="NCBI Taxonomy" id="714518"/>
    <lineage>
        <taxon>Eukaryota</taxon>
        <taxon>Viridiplantae</taxon>
        <taxon>Streptophyta</taxon>
        <taxon>Embryophyta</taxon>
        <taxon>Tracheophyta</taxon>
        <taxon>Spermatophyta</taxon>
        <taxon>Magnoliopsida</taxon>
        <taxon>eudicotyledons</taxon>
        <taxon>Gunneridae</taxon>
        <taxon>Pentapetalae</taxon>
        <taxon>rosids</taxon>
        <taxon>fabids</taxon>
        <taxon>Rosales</taxon>
        <taxon>Rhamnaceae</taxon>
        <taxon>Paliureae</taxon>
        <taxon>Ziziphus</taxon>
    </lineage>
</organism>
<feature type="compositionally biased region" description="Basic and acidic residues" evidence="2">
    <location>
        <begin position="193"/>
        <end position="219"/>
    </location>
</feature>
<feature type="compositionally biased region" description="Low complexity" evidence="2">
    <location>
        <begin position="801"/>
        <end position="811"/>
    </location>
</feature>
<feature type="compositionally biased region" description="Basic and acidic residues" evidence="2">
    <location>
        <begin position="152"/>
        <end position="161"/>
    </location>
</feature>
<feature type="repeat" description="TPR" evidence="1">
    <location>
        <begin position="598"/>
        <end position="631"/>
    </location>
</feature>
<sequence length="1118" mass="125685">MVSAISERVELAKLCSSRDWSKAIRVLDSLLAQSFAIQDICNRAFCYSQLELHKHVIKDCDKALQLDPTLLQAYILKGRAFSALGRKDEALLVWEKGHEHALNQSADLKQLLELEELLTAAKQERSITPEIHATESDSSMLASESGPPISDKSSETFENHHSLSGHSKLSCEPRDASEVQSKSSDNFELCNGTKDKARGKEHFESCNGTKDKARGKEHFGSQTNGNHYIHDKSSYESESSNDSSDTCNELSIVCSSSSDLSQNSSKMSNKFETTCGEMINESKKNKKFCVARITKSKSISVDFRLSRGIAEVNEGKYAHAISIFDQILKEDPNYPEALIGRGTAYAFQRELESAITDFTKAIQVNPSACEAWKRRGQARAALGLFVEAIEDLSKALEFEPNSADILHERVALEFLIDDLFASSFGIVNFKFKDFYAAVDDLSACVILDKDNTSALTYLGLALSSIGEYKRAEEAHLKSIQLDRNFVEAWGHLTQFYQDMANPAKALECIQQVLQIDARFSKAYHLRGLLLHAMGEHRLVVNFIAIRVEADFGFSFQLEAATASTCMFIECLHSAAYPSKNRKAIKDLSTELSIESANVECLYLRASCHHAIGEYKEAVKDYDAALDLELDSMEKFVLQCLAFYQKEIALYTASKINTEFCWFDIDGDLDPLFKEYWCKRLHPKNVCEKVYRQPPLRESLKKGKLRKQDFAVTKHKTVLLQAANSIGRRIQYDCAGFLPNRRQHRMAGLAAIEIAQKVSKAWRSLRAEWRYSNKGTTKSGKRARRRERINMPSQNRGGAGCSTSSSSETSSSYGTAEDKSFGYSIMSWQDVYSLAVRWRQISEPCDPVLWINKLSEEFNAGFGSHTPLILGQAKVVRYFPNFERTLDVAKTVMKDKSYVYNKADGIIDLSRDGILQDIMQAKSCSDLYKIVGEDFWLATWCNSTAFEGKQLEGTRITLVKMGENGFDFAIRTPCTPARWDQFDREMTMAWEAVCNAYCGENYGSTDFDVLENVRDAILRMTYYWYNFMPLSRGTAAVGLVVMLGLFLAANMEFTGNIPKGLQVDWEAILNFDPSYFADSVKSWLYPSLKITTSWKDYPDVASTFATTGSVVAALSSYND</sequence>
<gene>
    <name evidence="3" type="ORF">FEM48_Zijuj08G0127200</name>
</gene>
<dbReference type="Pfam" id="PF13432">
    <property type="entry name" value="TPR_16"/>
    <property type="match status" value="1"/>
</dbReference>
<evidence type="ECO:0000313" key="3">
    <source>
        <dbReference type="EMBL" id="KAH7520280.1"/>
    </source>
</evidence>
<dbReference type="Pfam" id="PF13181">
    <property type="entry name" value="TPR_8"/>
    <property type="match status" value="1"/>
</dbReference>
<dbReference type="PANTHER" id="PTHR44749">
    <property type="entry name" value="SUPPRESSOR OF RPS4-RLD 1"/>
    <property type="match status" value="1"/>
</dbReference>
<evidence type="ECO:0000256" key="2">
    <source>
        <dbReference type="SAM" id="MobiDB-lite"/>
    </source>
</evidence>
<feature type="repeat" description="TPR" evidence="1">
    <location>
        <begin position="335"/>
        <end position="368"/>
    </location>
</feature>
<feature type="region of interest" description="Disordered" evidence="2">
    <location>
        <begin position="772"/>
        <end position="815"/>
    </location>
</feature>
<dbReference type="SMART" id="SM00028">
    <property type="entry name" value="TPR"/>
    <property type="match status" value="8"/>
</dbReference>
<protein>
    <recommendedName>
        <fullName evidence="5">Suppressor of RPS4-RLD 1</fullName>
    </recommendedName>
</protein>
<evidence type="ECO:0000313" key="4">
    <source>
        <dbReference type="Proteomes" id="UP000813462"/>
    </source>
</evidence>
<reference evidence="3" key="1">
    <citation type="journal article" date="2021" name="Front. Plant Sci.">
        <title>Chromosome-Scale Genome Assembly for Chinese Sour Jujube and Insights Into Its Genome Evolution and Domestication Signature.</title>
        <authorList>
            <person name="Shen L.-Y."/>
            <person name="Luo H."/>
            <person name="Wang X.-L."/>
            <person name="Wang X.-M."/>
            <person name="Qiu X.-J."/>
            <person name="Liu H."/>
            <person name="Zhou S.-S."/>
            <person name="Jia K.-H."/>
            <person name="Nie S."/>
            <person name="Bao Y.-T."/>
            <person name="Zhang R.-G."/>
            <person name="Yun Q.-Z."/>
            <person name="Chai Y.-H."/>
            <person name="Lu J.-Y."/>
            <person name="Li Y."/>
            <person name="Zhao S.-W."/>
            <person name="Mao J.-F."/>
            <person name="Jia S.-G."/>
            <person name="Mao Y.-M."/>
        </authorList>
    </citation>
    <scope>NUCLEOTIDE SEQUENCE</scope>
    <source>
        <strain evidence="3">AT0</strain>
        <tissue evidence="3">Leaf</tissue>
    </source>
</reference>
<dbReference type="Gene3D" id="1.25.40.10">
    <property type="entry name" value="Tetratricopeptide repeat domain"/>
    <property type="match status" value="4"/>
</dbReference>
<keyword evidence="1" id="KW-0802">TPR repeat</keyword>
<dbReference type="EMBL" id="JAEACU010000008">
    <property type="protein sequence ID" value="KAH7520280.1"/>
    <property type="molecule type" value="Genomic_DNA"/>
</dbReference>
<dbReference type="InterPro" id="IPR044650">
    <property type="entry name" value="SRFR1-like"/>
</dbReference>
<dbReference type="InterPro" id="IPR019734">
    <property type="entry name" value="TPR_rpt"/>
</dbReference>
<evidence type="ECO:0008006" key="5">
    <source>
        <dbReference type="Google" id="ProtNLM"/>
    </source>
</evidence>